<dbReference type="Pfam" id="PF13716">
    <property type="entry name" value="CRAL_TRIO_2"/>
    <property type="match status" value="1"/>
</dbReference>
<gene>
    <name evidence="2" type="ORF">M0R45_012302</name>
</gene>
<name>A0AAW1YFA4_RUBAR</name>
<accession>A0AAW1YFA4</accession>
<keyword evidence="3" id="KW-1185">Reference proteome</keyword>
<dbReference type="SMART" id="SM00516">
    <property type="entry name" value="SEC14"/>
    <property type="match status" value="1"/>
</dbReference>
<dbReference type="AlphaFoldDB" id="A0AAW1YFA4"/>
<dbReference type="CDD" id="cd00170">
    <property type="entry name" value="SEC14"/>
    <property type="match status" value="1"/>
</dbReference>
<dbReference type="InterPro" id="IPR036865">
    <property type="entry name" value="CRAL-TRIO_dom_sf"/>
</dbReference>
<evidence type="ECO:0000259" key="1">
    <source>
        <dbReference type="SMART" id="SM00516"/>
    </source>
</evidence>
<comment type="caution">
    <text evidence="2">The sequence shown here is derived from an EMBL/GenBank/DDBJ whole genome shotgun (WGS) entry which is preliminary data.</text>
</comment>
<dbReference type="EMBL" id="JBEDUW010000002">
    <property type="protein sequence ID" value="KAK9946859.1"/>
    <property type="molecule type" value="Genomic_DNA"/>
</dbReference>
<dbReference type="PANTHER" id="PTHR48411">
    <property type="entry name" value="OS01G0948300 PROTEIN"/>
    <property type="match status" value="1"/>
</dbReference>
<sequence length="205" mass="23687">MNCPSSATLSPSDQLQMNVIEKLQVFKIQGRDKHGRKVLRIIGKYFPARSVSNEALNKYLKEKIFPKLEEKPFSIVYVHTDVQRSENFPGISTLRSIYEAIPMNIKESLEAVYFVHPGLQARLFLATFGRLLFTGGLYSKVNYVTRLEFLWDQVRRNEMEIPEFVSDHDEELDYHPMMDYGIESDHPKVYGAPPAMSVYSMRCIA</sequence>
<evidence type="ECO:0000313" key="3">
    <source>
        <dbReference type="Proteomes" id="UP001457282"/>
    </source>
</evidence>
<proteinExistence type="predicted"/>
<dbReference type="PANTHER" id="PTHR48411:SF1">
    <property type="entry name" value="OS01G0948300 PROTEIN"/>
    <property type="match status" value="1"/>
</dbReference>
<dbReference type="Proteomes" id="UP001457282">
    <property type="component" value="Unassembled WGS sequence"/>
</dbReference>
<dbReference type="Gene3D" id="3.40.525.10">
    <property type="entry name" value="CRAL-TRIO lipid binding domain"/>
    <property type="match status" value="1"/>
</dbReference>
<organism evidence="2 3">
    <name type="scientific">Rubus argutus</name>
    <name type="common">Southern blackberry</name>
    <dbReference type="NCBI Taxonomy" id="59490"/>
    <lineage>
        <taxon>Eukaryota</taxon>
        <taxon>Viridiplantae</taxon>
        <taxon>Streptophyta</taxon>
        <taxon>Embryophyta</taxon>
        <taxon>Tracheophyta</taxon>
        <taxon>Spermatophyta</taxon>
        <taxon>Magnoliopsida</taxon>
        <taxon>eudicotyledons</taxon>
        <taxon>Gunneridae</taxon>
        <taxon>Pentapetalae</taxon>
        <taxon>rosids</taxon>
        <taxon>fabids</taxon>
        <taxon>Rosales</taxon>
        <taxon>Rosaceae</taxon>
        <taxon>Rosoideae</taxon>
        <taxon>Rosoideae incertae sedis</taxon>
        <taxon>Rubus</taxon>
    </lineage>
</organism>
<dbReference type="InterPro" id="IPR001251">
    <property type="entry name" value="CRAL-TRIO_dom"/>
</dbReference>
<dbReference type="SUPFAM" id="SSF52087">
    <property type="entry name" value="CRAL/TRIO domain"/>
    <property type="match status" value="1"/>
</dbReference>
<reference evidence="2 3" key="1">
    <citation type="journal article" date="2023" name="G3 (Bethesda)">
        <title>A chromosome-length genome assembly and annotation of blackberry (Rubus argutus, cv. 'Hillquist').</title>
        <authorList>
            <person name="Bruna T."/>
            <person name="Aryal R."/>
            <person name="Dudchenko O."/>
            <person name="Sargent D.J."/>
            <person name="Mead D."/>
            <person name="Buti M."/>
            <person name="Cavallini A."/>
            <person name="Hytonen T."/>
            <person name="Andres J."/>
            <person name="Pham M."/>
            <person name="Weisz D."/>
            <person name="Mascagni F."/>
            <person name="Usai G."/>
            <person name="Natali L."/>
            <person name="Bassil N."/>
            <person name="Fernandez G.E."/>
            <person name="Lomsadze A."/>
            <person name="Armour M."/>
            <person name="Olukolu B."/>
            <person name="Poorten T."/>
            <person name="Britton C."/>
            <person name="Davik J."/>
            <person name="Ashrafi H."/>
            <person name="Aiden E.L."/>
            <person name="Borodovsky M."/>
            <person name="Worthington M."/>
        </authorList>
    </citation>
    <scope>NUCLEOTIDE SEQUENCE [LARGE SCALE GENOMIC DNA]</scope>
    <source>
        <strain evidence="2">PI 553951</strain>
    </source>
</reference>
<feature type="domain" description="CRAL-TRIO" evidence="1">
    <location>
        <begin position="19"/>
        <end position="168"/>
    </location>
</feature>
<evidence type="ECO:0000313" key="2">
    <source>
        <dbReference type="EMBL" id="KAK9946859.1"/>
    </source>
</evidence>
<protein>
    <recommendedName>
        <fullName evidence="1">CRAL-TRIO domain-containing protein</fullName>
    </recommendedName>
</protein>